<evidence type="ECO:0000313" key="3">
    <source>
        <dbReference type="Proteomes" id="UP000322214"/>
    </source>
</evidence>
<accession>A0A5B9PA63</accession>
<keyword evidence="3" id="KW-1185">Reference proteome</keyword>
<dbReference type="EMBL" id="CP042912">
    <property type="protein sequence ID" value="QEG22379.1"/>
    <property type="molecule type" value="Genomic_DNA"/>
</dbReference>
<evidence type="ECO:0000313" key="2">
    <source>
        <dbReference type="EMBL" id="QEG22379.1"/>
    </source>
</evidence>
<dbReference type="SUPFAM" id="SSF53474">
    <property type="entry name" value="alpha/beta-Hydrolases"/>
    <property type="match status" value="1"/>
</dbReference>
<dbReference type="PANTHER" id="PTHR43037">
    <property type="entry name" value="UNNAMED PRODUCT-RELATED"/>
    <property type="match status" value="1"/>
</dbReference>
<evidence type="ECO:0008006" key="4">
    <source>
        <dbReference type="Google" id="ProtNLM"/>
    </source>
</evidence>
<protein>
    <recommendedName>
        <fullName evidence="4">Alpha/beta hydrolase family protein</fullName>
    </recommendedName>
</protein>
<dbReference type="AlphaFoldDB" id="A0A5B9PA63"/>
<sequence length="819" mass="92115">MAMKSKSLYALIRTVVVILCIGCIQVISAAQNGIPVAVTLKSSQRIEGRIDAVNGFSTMKVPPDSGASCYVIDNGLRRVYVGKNYLVNEDPVPLRFSEIQFPIWQDGIDKKPAVGILNWEDRFNQYGHRVINVATKHGPKNVVQGITKITPSYVELSSLKTDGPKTSYRMSIGTGAVPVDVLRKLLRNQISRSDSPVEYFNIFDFFLQAQRFGEALEELDLIERRFPERKEQVETNRQRVRQDQARQIIREIRQRIDNGQTHLARELGGENMNKDGVAPNQLLELQDLLTGLDQADAKVVEVRTKVVELVKRFQQNPPAAITADQEAMLGKFLAELESELVSSNVTRLDSYLVQAADVTQKDQEKVALAISGWLLGSNSATPNFALAQSMFRMRELVKEYLLSGDPNRHRELLEELKSLESGNNAEFLASMLAQMKPPMHETATAGYTGEAPIEFSVSVPGTRAHPSEQNFRVLVHLPVEYSPYKRYPLLLTLPDVGVPVEKQLDSFNTAYIKNVGRVGRASRNGVIVAAVQWANPGQTTPGYSAREHATVLGAMRACFQRFQVNTDRVFLHGRGKGGNLVYDVGLAHPEHFAGLITIGGVIEKFAKVHATNRDIPLSIYAVVGEGDRLAQSANLTTWNKWLLSGRYVNLLLVEYIGRLANESFPDDVESMFAWMQYQQRRLPDPAGFEFSVNSLRPWDNYYWFLELHGFPLRNVMWPKTWTDGALNALDIQGELKPESDVNHFILKPSKAGRGMTLWLSNEYVNFEKNVRISGRGKEFREGVTPSTRIMLEDARTRGDRLHPFWARLDCNSGKWQVVE</sequence>
<dbReference type="InterPro" id="IPR029058">
    <property type="entry name" value="AB_hydrolase_fold"/>
</dbReference>
<dbReference type="KEGG" id="mff:MFFC18_22590"/>
<gene>
    <name evidence="2" type="ORF">MFFC18_22590</name>
</gene>
<dbReference type="Proteomes" id="UP000322214">
    <property type="component" value="Chromosome"/>
</dbReference>
<evidence type="ECO:0000256" key="1">
    <source>
        <dbReference type="ARBA" id="ARBA00022729"/>
    </source>
</evidence>
<proteinExistence type="predicted"/>
<reference evidence="2 3" key="1">
    <citation type="submission" date="2019-08" db="EMBL/GenBank/DDBJ databases">
        <title>Deep-cultivation of Planctomycetes and their phenomic and genomic characterization uncovers novel biology.</title>
        <authorList>
            <person name="Wiegand S."/>
            <person name="Jogler M."/>
            <person name="Boedeker C."/>
            <person name="Pinto D."/>
            <person name="Vollmers J."/>
            <person name="Rivas-Marin E."/>
            <person name="Kohn T."/>
            <person name="Peeters S.H."/>
            <person name="Heuer A."/>
            <person name="Rast P."/>
            <person name="Oberbeckmann S."/>
            <person name="Bunk B."/>
            <person name="Jeske O."/>
            <person name="Meyerdierks A."/>
            <person name="Storesund J.E."/>
            <person name="Kallscheuer N."/>
            <person name="Luecker S."/>
            <person name="Lage O.M."/>
            <person name="Pohl T."/>
            <person name="Merkel B.J."/>
            <person name="Hornburger P."/>
            <person name="Mueller R.-W."/>
            <person name="Bruemmer F."/>
            <person name="Labrenz M."/>
            <person name="Spormann A.M."/>
            <person name="Op den Camp H."/>
            <person name="Overmann J."/>
            <person name="Amann R."/>
            <person name="Jetten M.S.M."/>
            <person name="Mascher T."/>
            <person name="Medema M.H."/>
            <person name="Devos D.P."/>
            <person name="Kaster A.-K."/>
            <person name="Ovreas L."/>
            <person name="Rohde M."/>
            <person name="Galperin M.Y."/>
            <person name="Jogler C."/>
        </authorList>
    </citation>
    <scope>NUCLEOTIDE SEQUENCE [LARGE SCALE GENOMIC DNA]</scope>
    <source>
        <strain evidence="2 3">FC18</strain>
    </source>
</reference>
<dbReference type="PANTHER" id="PTHR43037:SF1">
    <property type="entry name" value="BLL1128 PROTEIN"/>
    <property type="match status" value="1"/>
</dbReference>
<dbReference type="InterPro" id="IPR050955">
    <property type="entry name" value="Plant_Biomass_Hydrol_Est"/>
</dbReference>
<name>A0A5B9PA63_9BACT</name>
<keyword evidence="1" id="KW-0732">Signal</keyword>
<organism evidence="2 3">
    <name type="scientific">Mariniblastus fucicola</name>
    <dbReference type="NCBI Taxonomy" id="980251"/>
    <lineage>
        <taxon>Bacteria</taxon>
        <taxon>Pseudomonadati</taxon>
        <taxon>Planctomycetota</taxon>
        <taxon>Planctomycetia</taxon>
        <taxon>Pirellulales</taxon>
        <taxon>Pirellulaceae</taxon>
        <taxon>Mariniblastus</taxon>
    </lineage>
</organism>
<dbReference type="Gene3D" id="3.40.50.1820">
    <property type="entry name" value="alpha/beta hydrolase"/>
    <property type="match status" value="1"/>
</dbReference>